<comment type="caution">
    <text evidence="6">The sequence shown here is derived from an EMBL/GenBank/DDBJ whole genome shotgun (WGS) entry which is preliminary data.</text>
</comment>
<evidence type="ECO:0000259" key="4">
    <source>
        <dbReference type="Pfam" id="PF00591"/>
    </source>
</evidence>
<dbReference type="EMBL" id="JAVDPW010000004">
    <property type="protein sequence ID" value="MDR6289796.1"/>
    <property type="molecule type" value="Genomic_DNA"/>
</dbReference>
<proteinExistence type="predicted"/>
<reference evidence="6 7" key="1">
    <citation type="submission" date="2023-07" db="EMBL/GenBank/DDBJ databases">
        <title>Sorghum-associated microbial communities from plants grown in Nebraska, USA.</title>
        <authorList>
            <person name="Schachtman D."/>
        </authorList>
    </citation>
    <scope>NUCLEOTIDE SEQUENCE [LARGE SCALE GENOMIC DNA]</scope>
    <source>
        <strain evidence="6 7">584</strain>
    </source>
</reference>
<dbReference type="SUPFAM" id="SSF47648">
    <property type="entry name" value="Nucleoside phosphorylase/phosphoribosyltransferase N-terminal domain"/>
    <property type="match status" value="1"/>
</dbReference>
<keyword evidence="2" id="KW-0808">Transferase</keyword>
<dbReference type="InterPro" id="IPR000312">
    <property type="entry name" value="Glycosyl_Trfase_fam3"/>
</dbReference>
<keyword evidence="1 6" id="KW-0328">Glycosyltransferase</keyword>
<evidence type="ECO:0000313" key="6">
    <source>
        <dbReference type="EMBL" id="MDR6289796.1"/>
    </source>
</evidence>
<dbReference type="Proteomes" id="UP001262410">
    <property type="component" value="Unassembled WGS sequence"/>
</dbReference>
<organism evidence="6 7">
    <name type="scientific">Inquilinus ginsengisoli</name>
    <dbReference type="NCBI Taxonomy" id="363840"/>
    <lineage>
        <taxon>Bacteria</taxon>
        <taxon>Pseudomonadati</taxon>
        <taxon>Pseudomonadota</taxon>
        <taxon>Alphaproteobacteria</taxon>
        <taxon>Rhodospirillales</taxon>
        <taxon>Rhodospirillaceae</taxon>
        <taxon>Inquilinus</taxon>
    </lineage>
</organism>
<evidence type="ECO:0000256" key="3">
    <source>
        <dbReference type="ARBA" id="ARBA00022822"/>
    </source>
</evidence>
<dbReference type="InterPro" id="IPR005940">
    <property type="entry name" value="Anthranilate_Pribosyl_Tfrase"/>
</dbReference>
<dbReference type="Gene3D" id="1.20.970.10">
    <property type="entry name" value="Transferase, Pyrimidine Nucleoside Phosphorylase, Chain C"/>
    <property type="match status" value="1"/>
</dbReference>
<protein>
    <submittedName>
        <fullName evidence="6">Anthranilate phosphoribosyltransferase</fullName>
    </submittedName>
</protein>
<dbReference type="Pfam" id="PF00591">
    <property type="entry name" value="Glycos_transf_3"/>
    <property type="match status" value="1"/>
</dbReference>
<evidence type="ECO:0000259" key="5">
    <source>
        <dbReference type="Pfam" id="PF02885"/>
    </source>
</evidence>
<gene>
    <name evidence="6" type="ORF">E9232_002317</name>
</gene>
<dbReference type="NCBIfam" id="NF006564">
    <property type="entry name" value="PRK09071.1"/>
    <property type="match status" value="1"/>
</dbReference>
<feature type="domain" description="Glycosyl transferase family 3" evidence="4">
    <location>
        <begin position="115"/>
        <end position="324"/>
    </location>
</feature>
<keyword evidence="7" id="KW-1185">Reference proteome</keyword>
<dbReference type="InterPro" id="IPR036320">
    <property type="entry name" value="Glycosyl_Trfase_fam3_N_dom_sf"/>
</dbReference>
<dbReference type="InterPro" id="IPR035902">
    <property type="entry name" value="Nuc_phospho_transferase"/>
</dbReference>
<keyword evidence="3" id="KW-0057">Aromatic amino acid biosynthesis</keyword>
<name>A0ABU1JMF5_9PROT</name>
<dbReference type="RefSeq" id="WP_309794113.1">
    <property type="nucleotide sequence ID" value="NZ_JAVDPW010000004.1"/>
</dbReference>
<dbReference type="InterPro" id="IPR017459">
    <property type="entry name" value="Glycosyl_Trfase_fam3_N_dom"/>
</dbReference>
<keyword evidence="3" id="KW-0822">Tryptophan biosynthesis</keyword>
<dbReference type="GO" id="GO:0016757">
    <property type="term" value="F:glycosyltransferase activity"/>
    <property type="evidence" value="ECO:0007669"/>
    <property type="project" value="UniProtKB-KW"/>
</dbReference>
<evidence type="ECO:0000256" key="2">
    <source>
        <dbReference type="ARBA" id="ARBA00022679"/>
    </source>
</evidence>
<feature type="domain" description="Glycosyl transferase family 3 N-terminal" evidence="5">
    <location>
        <begin position="35"/>
        <end position="85"/>
    </location>
</feature>
<keyword evidence="3" id="KW-0028">Amino-acid biosynthesis</keyword>
<dbReference type="Gene3D" id="3.40.1030.10">
    <property type="entry name" value="Nucleoside phosphorylase/phosphoribosyltransferase catalytic domain"/>
    <property type="match status" value="1"/>
</dbReference>
<dbReference type="Pfam" id="PF02885">
    <property type="entry name" value="Glycos_trans_3N"/>
    <property type="match status" value="1"/>
</dbReference>
<sequence length="345" mass="36343">MASDVETVTATPDSPPRQRMAAHLAAIGRGPGRSRPLTEAEAQDAFGIILSGEADPMQVGAFLLLERYRGETAAELAGMIRAARAVVSAAPATRPALDWPSYAAGKTRGAPWFLLSALLVARAGHPVLMHGVNVRVTEGIETEDAVRALGLPVAETPREAAKTLDATRFAYLPLRAVSRTLTQLMELRPVLGLRSPVNSAARLLNPFEAKASFVGVFHPAYQDLHRDTARLLGQSDLCVVKGAGGEAERTPLKALSLQRLVAGEALDETVAPMLGEGRGEKVARSDLDHCRAVWTGAAEDAVAEATVIGTAAVALAIIAGDSGDAAHAAHLERAATLWRERNSQA</sequence>
<dbReference type="SUPFAM" id="SSF52418">
    <property type="entry name" value="Nucleoside phosphorylase/phosphoribosyltransferase catalytic domain"/>
    <property type="match status" value="1"/>
</dbReference>
<dbReference type="PANTHER" id="PTHR43285:SF2">
    <property type="entry name" value="ANTHRANILATE PHOSPHORIBOSYLTRANSFERASE"/>
    <property type="match status" value="1"/>
</dbReference>
<evidence type="ECO:0000313" key="7">
    <source>
        <dbReference type="Proteomes" id="UP001262410"/>
    </source>
</evidence>
<accession>A0ABU1JMF5</accession>
<dbReference type="PANTHER" id="PTHR43285">
    <property type="entry name" value="ANTHRANILATE PHOSPHORIBOSYLTRANSFERASE"/>
    <property type="match status" value="1"/>
</dbReference>
<evidence type="ECO:0000256" key="1">
    <source>
        <dbReference type="ARBA" id="ARBA00022676"/>
    </source>
</evidence>